<organism evidence="2 3">
    <name type="scientific">Phyllostomus discolor</name>
    <name type="common">pale spear-nosed bat</name>
    <dbReference type="NCBI Taxonomy" id="89673"/>
    <lineage>
        <taxon>Eukaryota</taxon>
        <taxon>Metazoa</taxon>
        <taxon>Chordata</taxon>
        <taxon>Craniata</taxon>
        <taxon>Vertebrata</taxon>
        <taxon>Euteleostomi</taxon>
        <taxon>Mammalia</taxon>
        <taxon>Eutheria</taxon>
        <taxon>Laurasiatheria</taxon>
        <taxon>Chiroptera</taxon>
        <taxon>Yangochiroptera</taxon>
        <taxon>Phyllostomidae</taxon>
        <taxon>Phyllostominae</taxon>
        <taxon>Phyllostomus</taxon>
    </lineage>
</organism>
<evidence type="ECO:0000256" key="1">
    <source>
        <dbReference type="SAM" id="MobiDB-lite"/>
    </source>
</evidence>
<feature type="region of interest" description="Disordered" evidence="1">
    <location>
        <begin position="113"/>
        <end position="132"/>
    </location>
</feature>
<name>A0A834B2M6_9CHIR</name>
<gene>
    <name evidence="2" type="ORF">HJG60_009837</name>
</gene>
<dbReference type="Proteomes" id="UP000664940">
    <property type="component" value="Unassembled WGS sequence"/>
</dbReference>
<protein>
    <submittedName>
        <fullName evidence="2">Uncharacterized protein</fullName>
    </submittedName>
</protein>
<comment type="caution">
    <text evidence="2">The sequence shown here is derived from an EMBL/GenBank/DDBJ whole genome shotgun (WGS) entry which is preliminary data.</text>
</comment>
<reference evidence="2 3" key="1">
    <citation type="journal article" date="2020" name="Nature">
        <title>Six reference-quality genomes reveal evolution of bat adaptations.</title>
        <authorList>
            <person name="Jebb D."/>
            <person name="Huang Z."/>
            <person name="Pippel M."/>
            <person name="Hughes G.M."/>
            <person name="Lavrichenko K."/>
            <person name="Devanna P."/>
            <person name="Winkler S."/>
            <person name="Jermiin L.S."/>
            <person name="Skirmuntt E.C."/>
            <person name="Katzourakis A."/>
            <person name="Burkitt-Gray L."/>
            <person name="Ray D.A."/>
            <person name="Sullivan K.A.M."/>
            <person name="Roscito J.G."/>
            <person name="Kirilenko B.M."/>
            <person name="Davalos L.M."/>
            <person name="Corthals A.P."/>
            <person name="Power M.L."/>
            <person name="Jones G."/>
            <person name="Ransome R.D."/>
            <person name="Dechmann D.K.N."/>
            <person name="Locatelli A.G."/>
            <person name="Puechmaille S.J."/>
            <person name="Fedrigo O."/>
            <person name="Jarvis E.D."/>
            <person name="Hiller M."/>
            <person name="Vernes S.C."/>
            <person name="Myers E.W."/>
            <person name="Teeling E.C."/>
        </authorList>
    </citation>
    <scope>NUCLEOTIDE SEQUENCE [LARGE SCALE GENOMIC DNA]</scope>
    <source>
        <strain evidence="2">Bat1K_MPI-CBG_1</strain>
    </source>
</reference>
<accession>A0A834B2M6</accession>
<evidence type="ECO:0000313" key="3">
    <source>
        <dbReference type="Proteomes" id="UP000664940"/>
    </source>
</evidence>
<evidence type="ECO:0000313" key="2">
    <source>
        <dbReference type="EMBL" id="KAF6125337.1"/>
    </source>
</evidence>
<dbReference type="AlphaFoldDB" id="A0A834B2M6"/>
<dbReference type="EMBL" id="JABVXQ010000002">
    <property type="protein sequence ID" value="KAF6125337.1"/>
    <property type="molecule type" value="Genomic_DNA"/>
</dbReference>
<sequence length="178" mass="19538">MRQAVRVGAWKGATVRSGQQVVGFASYVSPWNPQQLWGQLQPPVECRPFSRYPLTCSPPRTDLCLHLSFHPPLGYTLAALSPHTRGPPLRNHAHLSSCMHVHTHIKPCPRHPAPLTDPSLHKAPAGSPQSNALTQHSTCHLLPCLAEGVTWSPGGRRTFHWLLGMAQVWPLAPATQDS</sequence>
<proteinExistence type="predicted"/>